<evidence type="ECO:0000313" key="2">
    <source>
        <dbReference type="Proteomes" id="UP000239560"/>
    </source>
</evidence>
<evidence type="ECO:0000313" key="1">
    <source>
        <dbReference type="EMBL" id="PRQ75627.1"/>
    </source>
</evidence>
<dbReference type="AlphaFoldDB" id="A0A2T0AC79"/>
<proteinExistence type="predicted"/>
<name>A0A2T0AC79_RHOTO</name>
<accession>A0A2T0AC79</accession>
<protein>
    <submittedName>
        <fullName evidence="1">Uncharacterized protein</fullName>
    </submittedName>
</protein>
<dbReference type="Proteomes" id="UP000239560">
    <property type="component" value="Unassembled WGS sequence"/>
</dbReference>
<reference evidence="1 2" key="1">
    <citation type="journal article" date="2018" name="Elife">
        <title>Functional genomics of lipid metabolism in the oleaginous yeast Rhodosporidium toruloides.</title>
        <authorList>
            <person name="Coradetti S.T."/>
            <person name="Pinel D."/>
            <person name="Geiselman G."/>
            <person name="Ito M."/>
            <person name="Mondo S."/>
            <person name="Reilly M.C."/>
            <person name="Cheng Y.F."/>
            <person name="Bauer S."/>
            <person name="Grigoriev I."/>
            <person name="Gladden J.M."/>
            <person name="Simmons B.A."/>
            <person name="Brem R."/>
            <person name="Arkin A.P."/>
            <person name="Skerker J.M."/>
        </authorList>
    </citation>
    <scope>NUCLEOTIDE SEQUENCE [LARGE SCALE GENOMIC DNA]</scope>
    <source>
        <strain evidence="1 2">NBRC 0880</strain>
    </source>
</reference>
<comment type="caution">
    <text evidence="1">The sequence shown here is derived from an EMBL/GenBank/DDBJ whole genome shotgun (WGS) entry which is preliminary data.</text>
</comment>
<sequence>MPPTRSRPIPPDTAVNPQKLVQGFREVQEALVARAAHYANLRDKQGAAPIGFLMVGLQDWIDTCWNEHLFHIDVHIGSSEQPFASNRALRNNFCTWWLLNETQQTEIIEWLTDLSGTIRRGEFDRADSLPPFKDLRLATPVYAIRERDAGTPQGQLSTRLGTASVTKAMNWIAAFDKATYKETEYTSKSFVAPQLVPPPTRFSWHKVAQALLSTHDRVQQDGLSIENFVSWGQEWWTQLFQAHEGKPYLALWYCLTEQQQGDVVDFLKARCDHLRVHGEQALTPFNDSPLAVELEDSRSHVARTVAKKRRLVRQAIAQAALIKTTLEGYDHEPPMPACLTSSAHSLGSSLLNKFSHRQCAIYGF</sequence>
<dbReference type="EMBL" id="LCTV02000004">
    <property type="protein sequence ID" value="PRQ75627.1"/>
    <property type="molecule type" value="Genomic_DNA"/>
</dbReference>
<gene>
    <name evidence="1" type="ORF">AAT19DRAFT_13684</name>
</gene>
<dbReference type="OrthoDB" id="10346952at2759"/>
<organism evidence="1 2">
    <name type="scientific">Rhodotorula toruloides</name>
    <name type="common">Yeast</name>
    <name type="synonym">Rhodosporidium toruloides</name>
    <dbReference type="NCBI Taxonomy" id="5286"/>
    <lineage>
        <taxon>Eukaryota</taxon>
        <taxon>Fungi</taxon>
        <taxon>Dikarya</taxon>
        <taxon>Basidiomycota</taxon>
        <taxon>Pucciniomycotina</taxon>
        <taxon>Microbotryomycetes</taxon>
        <taxon>Sporidiobolales</taxon>
        <taxon>Sporidiobolaceae</taxon>
        <taxon>Rhodotorula</taxon>
    </lineage>
</organism>